<sequence length="285" mass="29932">MSDKENKPTRGTVPTAAPSYGPNPAPVATVVQYTQVAHQNPYEIYQGYPRGALGVSPGLHAPPPFLPPPTYPPLWPMGDTRGIHTRMMHPDSRAYTSNLFDCFDDLPTCLGGTFCTPCQVGRAASDAKAGDCCATGWIILGLSQLNQLLPGLGNVASGGDLAHIANRAAANYGVQENTDVLTACFCAPCVSCRLAREVKNRAEMGQEPVDWRHLAAAPPGAYSAPAAPVMNNAAAEERHHAPAPTRRAAPVEASGSSAARESLMTYVAVVDSPAGEYGVARPNAD</sequence>
<gene>
    <name evidence="2" type="ORF">MCOM1403_LOCUS7830</name>
</gene>
<dbReference type="NCBIfam" id="TIGR01571">
    <property type="entry name" value="A_thal_Cys_rich"/>
    <property type="match status" value="1"/>
</dbReference>
<name>A0A7S0IFN2_MICPS</name>
<evidence type="ECO:0008006" key="3">
    <source>
        <dbReference type="Google" id="ProtNLM"/>
    </source>
</evidence>
<proteinExistence type="predicted"/>
<accession>A0A7S0IFN2</accession>
<evidence type="ECO:0000313" key="2">
    <source>
        <dbReference type="EMBL" id="CAD8520404.1"/>
    </source>
</evidence>
<organism evidence="2">
    <name type="scientific">Micromonas pusilla</name>
    <name type="common">Picoplanktonic green alga</name>
    <name type="synonym">Chromulina pusilla</name>
    <dbReference type="NCBI Taxonomy" id="38833"/>
    <lineage>
        <taxon>Eukaryota</taxon>
        <taxon>Viridiplantae</taxon>
        <taxon>Chlorophyta</taxon>
        <taxon>Mamiellophyceae</taxon>
        <taxon>Mamiellales</taxon>
        <taxon>Mamiellaceae</taxon>
        <taxon>Micromonas</taxon>
    </lineage>
</organism>
<protein>
    <recommendedName>
        <fullName evidence="3">PLAC8 family protein</fullName>
    </recommendedName>
</protein>
<feature type="region of interest" description="Disordered" evidence="1">
    <location>
        <begin position="235"/>
        <end position="258"/>
    </location>
</feature>
<dbReference type="EMBL" id="HBEQ01009739">
    <property type="protein sequence ID" value="CAD8520404.1"/>
    <property type="molecule type" value="Transcribed_RNA"/>
</dbReference>
<dbReference type="AlphaFoldDB" id="A0A7S0IFN2"/>
<dbReference type="Pfam" id="PF04749">
    <property type="entry name" value="PLAC8"/>
    <property type="match status" value="1"/>
</dbReference>
<dbReference type="InterPro" id="IPR006461">
    <property type="entry name" value="PLAC_motif_containing"/>
</dbReference>
<evidence type="ECO:0000256" key="1">
    <source>
        <dbReference type="SAM" id="MobiDB-lite"/>
    </source>
</evidence>
<feature type="region of interest" description="Disordered" evidence="1">
    <location>
        <begin position="1"/>
        <end position="21"/>
    </location>
</feature>
<dbReference type="PANTHER" id="PTHR15907">
    <property type="entry name" value="DUF614 FAMILY PROTEIN-RELATED"/>
    <property type="match status" value="1"/>
</dbReference>
<reference evidence="2" key="1">
    <citation type="submission" date="2021-01" db="EMBL/GenBank/DDBJ databases">
        <authorList>
            <person name="Corre E."/>
            <person name="Pelletier E."/>
            <person name="Niang G."/>
            <person name="Scheremetjew M."/>
            <person name="Finn R."/>
            <person name="Kale V."/>
            <person name="Holt S."/>
            <person name="Cochrane G."/>
            <person name="Meng A."/>
            <person name="Brown T."/>
            <person name="Cohen L."/>
        </authorList>
    </citation>
    <scope>NUCLEOTIDE SEQUENCE</scope>
    <source>
        <strain evidence="2">CCMP1723</strain>
    </source>
</reference>